<feature type="region of interest" description="Disordered" evidence="2">
    <location>
        <begin position="257"/>
        <end position="312"/>
    </location>
</feature>
<feature type="compositionally biased region" description="Polar residues" evidence="2">
    <location>
        <begin position="103"/>
        <end position="114"/>
    </location>
</feature>
<dbReference type="GO" id="GO:0003677">
    <property type="term" value="F:DNA binding"/>
    <property type="evidence" value="ECO:0007669"/>
    <property type="project" value="InterPro"/>
</dbReference>
<accession>A0A0X3PPV0</accession>
<feature type="compositionally biased region" description="Basic and acidic residues" evidence="2">
    <location>
        <begin position="68"/>
        <end position="81"/>
    </location>
</feature>
<keyword evidence="1" id="KW-0175">Coiled coil</keyword>
<dbReference type="SMART" id="SM01025">
    <property type="entry name" value="BEN"/>
    <property type="match status" value="1"/>
</dbReference>
<feature type="region of interest" description="Disordered" evidence="2">
    <location>
        <begin position="68"/>
        <end position="122"/>
    </location>
</feature>
<protein>
    <recommendedName>
        <fullName evidence="3">BEN domain-containing protein</fullName>
    </recommendedName>
</protein>
<dbReference type="AlphaFoldDB" id="A0A0X3PPV0"/>
<dbReference type="Gene3D" id="1.10.10.2590">
    <property type="entry name" value="BEN domain"/>
    <property type="match status" value="1"/>
</dbReference>
<name>A0A0X3PPV0_SCHSO</name>
<feature type="coiled-coil region" evidence="1">
    <location>
        <begin position="25"/>
        <end position="59"/>
    </location>
</feature>
<evidence type="ECO:0000259" key="3">
    <source>
        <dbReference type="SMART" id="SM01025"/>
    </source>
</evidence>
<proteinExistence type="predicted"/>
<feature type="region of interest" description="Disordered" evidence="2">
    <location>
        <begin position="163"/>
        <end position="209"/>
    </location>
</feature>
<evidence type="ECO:0000256" key="2">
    <source>
        <dbReference type="SAM" id="MobiDB-lite"/>
    </source>
</evidence>
<gene>
    <name evidence="4" type="ORF">TR146033</name>
</gene>
<dbReference type="InterPro" id="IPR018379">
    <property type="entry name" value="BEN_domain"/>
</dbReference>
<sequence>MQGLQADCENSVLLILPKETLVCVIGQLCAKIRLLKSQLAEAENRNRFLQHELPKVIESSISSVVRSAKGESPGEYRRPSEGEGSGSECNGAETDCRILSPHPKSSPTISNSPVDVSRIPQLPCHTPADVNLSGPSLSAQANTNAFQLQPAVMLNLLGSLLNPTPPTSNCQEISSGRRKRKIMPQKMPSSNQAGSSDAEVPVDPPNFHPARTAVEESAAVELDSANGLSPTSMRPEDADSFKAFLLDPIPLPLTPLCWPTAPPPTPQSSETLPPSRKPDSFLSASTMRLRSAKVVQEEDDDEEEAAGVGEDTVRVKEVVGKPEGQSADAEAEEVNDETLNEVEADITSSTSLRKRRYWQLYLESNGWTRATCALMSCLFSRHQMANSTVFGRQSVCGKMRSRLPAKLVHFIVSRISRRFGVLPSKVRAKMAQKCKDVRRVTRKSTDETLPQLPPLNSFCLPSTTTST</sequence>
<reference evidence="4" key="1">
    <citation type="submission" date="2016-01" db="EMBL/GenBank/DDBJ databases">
        <title>Reference transcriptome for the parasite Schistocephalus solidus: insights into the molecular evolution of parasitism.</title>
        <authorList>
            <person name="Hebert F.O."/>
            <person name="Grambauer S."/>
            <person name="Barber I."/>
            <person name="Landry C.R."/>
            <person name="Aubin-Horth N."/>
        </authorList>
    </citation>
    <scope>NUCLEOTIDE SEQUENCE</scope>
</reference>
<organism evidence="4">
    <name type="scientific">Schistocephalus solidus</name>
    <name type="common">Tapeworm</name>
    <dbReference type="NCBI Taxonomy" id="70667"/>
    <lineage>
        <taxon>Eukaryota</taxon>
        <taxon>Metazoa</taxon>
        <taxon>Spiralia</taxon>
        <taxon>Lophotrochozoa</taxon>
        <taxon>Platyhelminthes</taxon>
        <taxon>Cestoda</taxon>
        <taxon>Eucestoda</taxon>
        <taxon>Diphyllobothriidea</taxon>
        <taxon>Diphyllobothriidae</taxon>
        <taxon>Schistocephalus</taxon>
    </lineage>
</organism>
<dbReference type="EMBL" id="GEEE01009441">
    <property type="protein sequence ID" value="JAP53784.1"/>
    <property type="molecule type" value="Transcribed_RNA"/>
</dbReference>
<evidence type="ECO:0000256" key="1">
    <source>
        <dbReference type="SAM" id="Coils"/>
    </source>
</evidence>
<feature type="domain" description="BEN" evidence="3">
    <location>
        <begin position="368"/>
        <end position="441"/>
    </location>
</feature>
<evidence type="ECO:0000313" key="4">
    <source>
        <dbReference type="EMBL" id="JAP53784.1"/>
    </source>
</evidence>